<dbReference type="AlphaFoldDB" id="A0A243WA89"/>
<keyword evidence="3" id="KW-1185">Reference proteome</keyword>
<evidence type="ECO:0000313" key="2">
    <source>
        <dbReference type="EMBL" id="OUJ72474.1"/>
    </source>
</evidence>
<keyword evidence="1" id="KW-0472">Membrane</keyword>
<feature type="transmembrane region" description="Helical" evidence="1">
    <location>
        <begin position="178"/>
        <end position="196"/>
    </location>
</feature>
<sequence length="259" mass="29214">MYNLFSLPRFSRLFQKHTAEHWKSYLMGAGVLAGALLLVLGFLSYLNGGAPNTRAQAVFFGMFMLGGGFLFTSNIFADFSGKARAIAALSLPASHLEKYVVAWLYSFLFFLLVYIGVFYAVDSVVITLAKYGTQQKPVLNLFAREEKAYYSFLLFAAVHSLALWGSLFFEKLAFIKTAVAFFALLMLVSVLNYSFLKSTLGVDLRFSLPFLSADFIENERAYYRLTPTGTQQYLPELMLLVLSALFWLAAYARLREKQL</sequence>
<keyword evidence="1" id="KW-0812">Transmembrane</keyword>
<keyword evidence="1" id="KW-1133">Transmembrane helix</keyword>
<comment type="caution">
    <text evidence="2">The sequence shown here is derived from an EMBL/GenBank/DDBJ whole genome shotgun (WGS) entry which is preliminary data.</text>
</comment>
<gene>
    <name evidence="2" type="ORF">BXP70_18095</name>
</gene>
<proteinExistence type="predicted"/>
<feature type="transmembrane region" description="Helical" evidence="1">
    <location>
        <begin position="25"/>
        <end position="46"/>
    </location>
</feature>
<evidence type="ECO:0000313" key="3">
    <source>
        <dbReference type="Proteomes" id="UP000194873"/>
    </source>
</evidence>
<reference evidence="2 3" key="1">
    <citation type="submission" date="2017-01" db="EMBL/GenBank/DDBJ databases">
        <title>A new Hymenobacter.</title>
        <authorList>
            <person name="Liang Y."/>
            <person name="Feng F."/>
        </authorList>
    </citation>
    <scope>NUCLEOTIDE SEQUENCE [LARGE SCALE GENOMIC DNA]</scope>
    <source>
        <strain evidence="2">MIMBbqt21</strain>
    </source>
</reference>
<feature type="transmembrane region" description="Helical" evidence="1">
    <location>
        <begin position="148"/>
        <end position="169"/>
    </location>
</feature>
<organism evidence="2 3">
    <name type="scientific">Hymenobacter crusticola</name>
    <dbReference type="NCBI Taxonomy" id="1770526"/>
    <lineage>
        <taxon>Bacteria</taxon>
        <taxon>Pseudomonadati</taxon>
        <taxon>Bacteroidota</taxon>
        <taxon>Cytophagia</taxon>
        <taxon>Cytophagales</taxon>
        <taxon>Hymenobacteraceae</taxon>
        <taxon>Hymenobacter</taxon>
    </lineage>
</organism>
<dbReference type="Proteomes" id="UP000194873">
    <property type="component" value="Unassembled WGS sequence"/>
</dbReference>
<protein>
    <submittedName>
        <fullName evidence="2">Uncharacterized protein</fullName>
    </submittedName>
</protein>
<feature type="transmembrane region" description="Helical" evidence="1">
    <location>
        <begin position="233"/>
        <end position="254"/>
    </location>
</feature>
<dbReference type="OrthoDB" id="1523880at2"/>
<dbReference type="RefSeq" id="WP_086595513.1">
    <property type="nucleotide sequence ID" value="NZ_MTSE01000010.1"/>
</dbReference>
<feature type="transmembrane region" description="Helical" evidence="1">
    <location>
        <begin position="100"/>
        <end position="121"/>
    </location>
</feature>
<feature type="transmembrane region" description="Helical" evidence="1">
    <location>
        <begin position="58"/>
        <end position="79"/>
    </location>
</feature>
<name>A0A243WA89_9BACT</name>
<evidence type="ECO:0000256" key="1">
    <source>
        <dbReference type="SAM" id="Phobius"/>
    </source>
</evidence>
<accession>A0A243WA89</accession>
<dbReference type="EMBL" id="MTSE01000010">
    <property type="protein sequence ID" value="OUJ72474.1"/>
    <property type="molecule type" value="Genomic_DNA"/>
</dbReference>